<keyword evidence="3" id="KW-0813">Transport</keyword>
<evidence type="ECO:0000256" key="8">
    <source>
        <dbReference type="SAM" id="Coils"/>
    </source>
</evidence>
<keyword evidence="4" id="KW-1134">Transmembrane beta strand</keyword>
<organism evidence="10 11">
    <name type="scientific">Acidovorax benzenivorans</name>
    <dbReference type="NCBI Taxonomy" id="2987520"/>
    <lineage>
        <taxon>Bacteria</taxon>
        <taxon>Pseudomonadati</taxon>
        <taxon>Pseudomonadota</taxon>
        <taxon>Betaproteobacteria</taxon>
        <taxon>Burkholderiales</taxon>
        <taxon>Comamonadaceae</taxon>
        <taxon>Acidovorax</taxon>
    </lineage>
</organism>
<sequence length="469" mass="49814">MRKLLLSAALLACGLGAAQAADLREAWLAARQQHPDMAAADATRAAGEARRMQASRLWNPTVSAQATGGAMGSRTSAQGAAFSMPGAAQTPGVGFDTSVHSGPGARLGIEARMPLYNPERSAQGRQLMLSADLAELQAASQQQQLMLKTAQQYFAAVLAQQQHTLLLRQQEATDRALQEAQDRFALGDAPVTDVREAQARALELAAQVQAADVEVQTALQALAQATGWHAKPLPPLQGPAPLSGQTVPASASTALPPLTQWLDTATQDNLQVRTQAQMLALAEQEATKATRSASIKVDLVAQAGADRLSGSGRWGSASNSASQYLVGVQIQVPLSTGGQLEARQQELLRMQDKAQADLDSTRLTVAQQVRATWLQLQSGVARTQALEAARAASQMRLDATQLGRQVGDRTTLDLLQAQNDALQSQSRLLQHQVRMAQEQLQLMALVNRLDEAALQAATDAQQISAPALH</sequence>
<feature type="chain" id="PRO_5045604320" evidence="9">
    <location>
        <begin position="21"/>
        <end position="469"/>
    </location>
</feature>
<evidence type="ECO:0000256" key="2">
    <source>
        <dbReference type="ARBA" id="ARBA00007613"/>
    </source>
</evidence>
<dbReference type="SUPFAM" id="SSF56954">
    <property type="entry name" value="Outer membrane efflux proteins (OEP)"/>
    <property type="match status" value="1"/>
</dbReference>
<evidence type="ECO:0000256" key="1">
    <source>
        <dbReference type="ARBA" id="ARBA00004442"/>
    </source>
</evidence>
<keyword evidence="5" id="KW-0812">Transmembrane</keyword>
<keyword evidence="7" id="KW-0998">Cell outer membrane</keyword>
<evidence type="ECO:0000313" key="10">
    <source>
        <dbReference type="EMBL" id="MDD2179145.1"/>
    </source>
</evidence>
<accession>A0ABT5RZN7</accession>
<dbReference type="PANTHER" id="PTHR30026:SF20">
    <property type="entry name" value="OUTER MEMBRANE PROTEIN TOLC"/>
    <property type="match status" value="1"/>
</dbReference>
<evidence type="ECO:0000256" key="6">
    <source>
        <dbReference type="ARBA" id="ARBA00023136"/>
    </source>
</evidence>
<feature type="coiled-coil region" evidence="8">
    <location>
        <begin position="412"/>
        <end position="455"/>
    </location>
</feature>
<gene>
    <name evidence="10" type="ORF">OIN59_17035</name>
</gene>
<comment type="similarity">
    <text evidence="2">Belongs to the outer membrane factor (OMF) (TC 1.B.17) family.</text>
</comment>
<keyword evidence="11" id="KW-1185">Reference proteome</keyword>
<dbReference type="EMBL" id="JAPCKI010000010">
    <property type="protein sequence ID" value="MDD2179145.1"/>
    <property type="molecule type" value="Genomic_DNA"/>
</dbReference>
<comment type="caution">
    <text evidence="10">The sequence shown here is derived from an EMBL/GenBank/DDBJ whole genome shotgun (WGS) entry which is preliminary data.</text>
</comment>
<evidence type="ECO:0000313" key="11">
    <source>
        <dbReference type="Proteomes" id="UP001148932"/>
    </source>
</evidence>
<dbReference type="Proteomes" id="UP001148932">
    <property type="component" value="Unassembled WGS sequence"/>
</dbReference>
<dbReference type="InterPro" id="IPR003423">
    <property type="entry name" value="OMP_efflux"/>
</dbReference>
<dbReference type="InterPro" id="IPR051906">
    <property type="entry name" value="TolC-like"/>
</dbReference>
<dbReference type="Gene3D" id="1.20.1600.10">
    <property type="entry name" value="Outer membrane efflux proteins (OEP)"/>
    <property type="match status" value="1"/>
</dbReference>
<feature type="signal peptide" evidence="9">
    <location>
        <begin position="1"/>
        <end position="20"/>
    </location>
</feature>
<keyword evidence="9" id="KW-0732">Signal</keyword>
<evidence type="ECO:0000256" key="7">
    <source>
        <dbReference type="ARBA" id="ARBA00023237"/>
    </source>
</evidence>
<dbReference type="Pfam" id="PF02321">
    <property type="entry name" value="OEP"/>
    <property type="match status" value="2"/>
</dbReference>
<protein>
    <submittedName>
        <fullName evidence="10">TolC family protein</fullName>
    </submittedName>
</protein>
<name>A0ABT5RZN7_9BURK</name>
<comment type="subcellular location">
    <subcellularLocation>
        <location evidence="1">Cell outer membrane</location>
    </subcellularLocation>
</comment>
<reference evidence="10" key="1">
    <citation type="submission" date="2022-10" db="EMBL/GenBank/DDBJ databases">
        <title>Description of microaerobic benzene degrading bacteria.</title>
        <authorList>
            <person name="Bedics A."/>
            <person name="Tancsics A."/>
            <person name="Banerjee S."/>
        </authorList>
    </citation>
    <scope>NUCLEOTIDE SEQUENCE</scope>
    <source>
        <strain evidence="10">D2M1</strain>
    </source>
</reference>
<keyword evidence="8" id="KW-0175">Coiled coil</keyword>
<evidence type="ECO:0000256" key="5">
    <source>
        <dbReference type="ARBA" id="ARBA00022692"/>
    </source>
</evidence>
<dbReference type="PANTHER" id="PTHR30026">
    <property type="entry name" value="OUTER MEMBRANE PROTEIN TOLC"/>
    <property type="match status" value="1"/>
</dbReference>
<evidence type="ECO:0000256" key="4">
    <source>
        <dbReference type="ARBA" id="ARBA00022452"/>
    </source>
</evidence>
<evidence type="ECO:0000256" key="9">
    <source>
        <dbReference type="SAM" id="SignalP"/>
    </source>
</evidence>
<proteinExistence type="inferred from homology"/>
<keyword evidence="6" id="KW-0472">Membrane</keyword>
<dbReference type="RefSeq" id="WP_274112259.1">
    <property type="nucleotide sequence ID" value="NZ_JAPCKI010000010.1"/>
</dbReference>
<evidence type="ECO:0000256" key="3">
    <source>
        <dbReference type="ARBA" id="ARBA00022448"/>
    </source>
</evidence>